<organism evidence="1 2">
    <name type="scientific">Dentiscutata erythropus</name>
    <dbReference type="NCBI Taxonomy" id="1348616"/>
    <lineage>
        <taxon>Eukaryota</taxon>
        <taxon>Fungi</taxon>
        <taxon>Fungi incertae sedis</taxon>
        <taxon>Mucoromycota</taxon>
        <taxon>Glomeromycotina</taxon>
        <taxon>Glomeromycetes</taxon>
        <taxon>Diversisporales</taxon>
        <taxon>Gigasporaceae</taxon>
        <taxon>Dentiscutata</taxon>
    </lineage>
</organism>
<feature type="non-terminal residue" evidence="1">
    <location>
        <position position="1"/>
    </location>
</feature>
<name>A0A9N9KGZ4_9GLOM</name>
<reference evidence="1" key="1">
    <citation type="submission" date="2021-06" db="EMBL/GenBank/DDBJ databases">
        <authorList>
            <person name="Kallberg Y."/>
            <person name="Tangrot J."/>
            <person name="Rosling A."/>
        </authorList>
    </citation>
    <scope>NUCLEOTIDE SEQUENCE</scope>
    <source>
        <strain evidence="1">MA453B</strain>
    </source>
</reference>
<keyword evidence="2" id="KW-1185">Reference proteome</keyword>
<dbReference type="EMBL" id="CAJVPY010073232">
    <property type="protein sequence ID" value="CAG8829451.1"/>
    <property type="molecule type" value="Genomic_DNA"/>
</dbReference>
<comment type="caution">
    <text evidence="1">The sequence shown here is derived from an EMBL/GenBank/DDBJ whole genome shotgun (WGS) entry which is preliminary data.</text>
</comment>
<evidence type="ECO:0000313" key="2">
    <source>
        <dbReference type="Proteomes" id="UP000789405"/>
    </source>
</evidence>
<gene>
    <name evidence="1" type="ORF">DERYTH_LOCUS28686</name>
</gene>
<feature type="non-terminal residue" evidence="1">
    <location>
        <position position="51"/>
    </location>
</feature>
<protein>
    <submittedName>
        <fullName evidence="1">5990_t:CDS:1</fullName>
    </submittedName>
</protein>
<accession>A0A9N9KGZ4</accession>
<evidence type="ECO:0000313" key="1">
    <source>
        <dbReference type="EMBL" id="CAG8829451.1"/>
    </source>
</evidence>
<sequence length="51" mass="5723">VFKGDSFGLVEGLLNRAEHLMDSSISKEYKNRLVKALSVYNNFAHWVGLAP</sequence>
<dbReference type="AlphaFoldDB" id="A0A9N9KGZ4"/>
<dbReference type="Proteomes" id="UP000789405">
    <property type="component" value="Unassembled WGS sequence"/>
</dbReference>
<proteinExistence type="predicted"/>